<evidence type="ECO:0000256" key="5">
    <source>
        <dbReference type="ARBA" id="ARBA00022679"/>
    </source>
</evidence>
<evidence type="ECO:0000256" key="8">
    <source>
        <dbReference type="SAM" id="Phobius"/>
    </source>
</evidence>
<evidence type="ECO:0000313" key="11">
    <source>
        <dbReference type="EMBL" id="MCC2232550.1"/>
    </source>
</evidence>
<feature type="domain" description="Histidine kinase" evidence="9">
    <location>
        <begin position="478"/>
        <end position="586"/>
    </location>
</feature>
<accession>A0AAE3EE95</accession>
<comment type="catalytic activity">
    <reaction evidence="1">
        <text>ATP + protein L-histidine = ADP + protein N-phospho-L-histidine.</text>
        <dbReference type="EC" id="2.7.13.3"/>
    </reaction>
</comment>
<dbReference type="PROSITE" id="PS50885">
    <property type="entry name" value="HAMP"/>
    <property type="match status" value="1"/>
</dbReference>
<dbReference type="GO" id="GO:0000155">
    <property type="term" value="F:phosphorelay sensor kinase activity"/>
    <property type="evidence" value="ECO:0007669"/>
    <property type="project" value="InterPro"/>
</dbReference>
<keyword evidence="12" id="KW-1185">Reference proteome</keyword>
<evidence type="ECO:0000259" key="10">
    <source>
        <dbReference type="PROSITE" id="PS50885"/>
    </source>
</evidence>
<comment type="caution">
    <text evidence="11">The sequence shown here is derived from an EMBL/GenBank/DDBJ whole genome shotgun (WGS) entry which is preliminary data.</text>
</comment>
<protein>
    <recommendedName>
        <fullName evidence="3">histidine kinase</fullName>
        <ecNumber evidence="3">2.7.13.3</ecNumber>
    </recommendedName>
</protein>
<gene>
    <name evidence="11" type="ORF">LKD81_16385</name>
</gene>
<evidence type="ECO:0000256" key="2">
    <source>
        <dbReference type="ARBA" id="ARBA00004370"/>
    </source>
</evidence>
<feature type="transmembrane region" description="Helical" evidence="8">
    <location>
        <begin position="12"/>
        <end position="32"/>
    </location>
</feature>
<keyword evidence="6 11" id="KW-0418">Kinase</keyword>
<evidence type="ECO:0000256" key="6">
    <source>
        <dbReference type="ARBA" id="ARBA00022777"/>
    </source>
</evidence>
<evidence type="ECO:0000313" key="12">
    <source>
        <dbReference type="Proteomes" id="UP001198182"/>
    </source>
</evidence>
<evidence type="ECO:0000256" key="4">
    <source>
        <dbReference type="ARBA" id="ARBA00022553"/>
    </source>
</evidence>
<dbReference type="GO" id="GO:0016020">
    <property type="term" value="C:membrane"/>
    <property type="evidence" value="ECO:0007669"/>
    <property type="project" value="UniProtKB-SubCell"/>
</dbReference>
<dbReference type="EC" id="2.7.13.3" evidence="3"/>
<keyword evidence="8" id="KW-1133">Transmembrane helix</keyword>
<organism evidence="11 12">
    <name type="scientific">Hominifimenecus microfluidus</name>
    <dbReference type="NCBI Taxonomy" id="2885348"/>
    <lineage>
        <taxon>Bacteria</taxon>
        <taxon>Bacillati</taxon>
        <taxon>Bacillota</taxon>
        <taxon>Clostridia</taxon>
        <taxon>Lachnospirales</taxon>
        <taxon>Lachnospiraceae</taxon>
        <taxon>Hominifimenecus</taxon>
    </lineage>
</organism>
<dbReference type="SUPFAM" id="SSF55874">
    <property type="entry name" value="ATPase domain of HSP90 chaperone/DNA topoisomerase II/histidine kinase"/>
    <property type="match status" value="1"/>
</dbReference>
<keyword evidence="4" id="KW-0597">Phosphoprotein</keyword>
<name>A0AAE3EE95_9FIRM</name>
<dbReference type="SMART" id="SM00387">
    <property type="entry name" value="HATPase_c"/>
    <property type="match status" value="1"/>
</dbReference>
<dbReference type="PROSITE" id="PS50109">
    <property type="entry name" value="HIS_KIN"/>
    <property type="match status" value="1"/>
</dbReference>
<dbReference type="Gene3D" id="3.30.565.10">
    <property type="entry name" value="Histidine kinase-like ATPase, C-terminal domain"/>
    <property type="match status" value="1"/>
</dbReference>
<feature type="domain" description="HAMP" evidence="10">
    <location>
        <begin position="319"/>
        <end position="371"/>
    </location>
</feature>
<evidence type="ECO:0000259" key="9">
    <source>
        <dbReference type="PROSITE" id="PS50109"/>
    </source>
</evidence>
<dbReference type="AlphaFoldDB" id="A0AAE3EE95"/>
<comment type="subcellular location">
    <subcellularLocation>
        <location evidence="2">Membrane</location>
    </subcellularLocation>
</comment>
<sequence>MESVVWYRRISFRLFMVTALIAFLPMFLFWNYSLAASRDFLRVEHADSMYTSLYGASLMMQNLMDEVSTFSREVSRDQSLQSVVEEYRTAVAEGTDREAARSRISLILNEYVGQMSSLDSLYLYFPDSKSVVSMIPGAKEIRDPEEYVADFHDFYYNRMEASLEWRVLTAPDGAELLSFLRPLEDSRNCLLVSSLKNSAWKDRLAFLGEEDASYLISGFEGNILYGVSDGRELSGAVNMEGPYGQAFDDLSDSGSYRWQSGGKTMQVAYYNSVESAWKYLMMVPESSFLSDQGLQPGFYLIFAATGILSLILSNLILNRSLVQPVNLLGTYMNASRHGHMAPVPERKQKDEPGVLFDCYNAMVTRQQELMDEVNIQQLLREQTQLNYLQSQMDEHFLFNILNTIYSEACHEKAEHSARMLLVLSKYFRLSLSYGKEKLPLNEIADLLRLYLQLQKMRFGNDLVCHLETFPGMEQYVALKYLFQPIVENAIVHGFEKNPGGHTITISFRAEEDELCFQVEDDGKGMEPEALEQLREEINSRKEERETGFALKNIHEQICLTYGERDIMLESEAGKGMRVLFRIPLEKGV</sequence>
<keyword evidence="8" id="KW-0472">Membrane</keyword>
<evidence type="ECO:0000256" key="3">
    <source>
        <dbReference type="ARBA" id="ARBA00012438"/>
    </source>
</evidence>
<dbReference type="InterPro" id="IPR010559">
    <property type="entry name" value="Sig_transdc_His_kin_internal"/>
</dbReference>
<dbReference type="Pfam" id="PF06580">
    <property type="entry name" value="His_kinase"/>
    <property type="match status" value="1"/>
</dbReference>
<dbReference type="Gene3D" id="6.10.340.10">
    <property type="match status" value="1"/>
</dbReference>
<dbReference type="Proteomes" id="UP001198182">
    <property type="component" value="Unassembled WGS sequence"/>
</dbReference>
<dbReference type="InterPro" id="IPR005467">
    <property type="entry name" value="His_kinase_dom"/>
</dbReference>
<dbReference type="InterPro" id="IPR036890">
    <property type="entry name" value="HATPase_C_sf"/>
</dbReference>
<dbReference type="InterPro" id="IPR050640">
    <property type="entry name" value="Bact_2-comp_sensor_kinase"/>
</dbReference>
<evidence type="ECO:0000256" key="1">
    <source>
        <dbReference type="ARBA" id="ARBA00000085"/>
    </source>
</evidence>
<dbReference type="RefSeq" id="WP_308454955.1">
    <property type="nucleotide sequence ID" value="NZ_JAJEQR010000075.1"/>
</dbReference>
<keyword evidence="7" id="KW-0902">Two-component regulatory system</keyword>
<reference evidence="11" key="1">
    <citation type="submission" date="2021-10" db="EMBL/GenBank/DDBJ databases">
        <title>Anaerobic single-cell dispensing facilitates the cultivation of human gut bacteria.</title>
        <authorList>
            <person name="Afrizal A."/>
        </authorList>
    </citation>
    <scope>NUCLEOTIDE SEQUENCE</scope>
    <source>
        <strain evidence="11">CLA-AA-H215</strain>
    </source>
</reference>
<keyword evidence="8" id="KW-0812">Transmembrane</keyword>
<dbReference type="InterPro" id="IPR003594">
    <property type="entry name" value="HATPase_dom"/>
</dbReference>
<dbReference type="Pfam" id="PF02518">
    <property type="entry name" value="HATPase_c"/>
    <property type="match status" value="1"/>
</dbReference>
<dbReference type="InterPro" id="IPR003660">
    <property type="entry name" value="HAMP_dom"/>
</dbReference>
<evidence type="ECO:0000256" key="7">
    <source>
        <dbReference type="ARBA" id="ARBA00023012"/>
    </source>
</evidence>
<dbReference type="EMBL" id="JAJEQR010000075">
    <property type="protein sequence ID" value="MCC2232550.1"/>
    <property type="molecule type" value="Genomic_DNA"/>
</dbReference>
<keyword evidence="5" id="KW-0808">Transferase</keyword>
<dbReference type="PANTHER" id="PTHR34220:SF7">
    <property type="entry name" value="SENSOR HISTIDINE KINASE YPDA"/>
    <property type="match status" value="1"/>
</dbReference>
<dbReference type="PANTHER" id="PTHR34220">
    <property type="entry name" value="SENSOR HISTIDINE KINASE YPDA"/>
    <property type="match status" value="1"/>
</dbReference>
<proteinExistence type="predicted"/>